<evidence type="ECO:0000256" key="1">
    <source>
        <dbReference type="SAM" id="Phobius"/>
    </source>
</evidence>
<keyword evidence="1" id="KW-1133">Transmembrane helix</keyword>
<sequence>MRISNLLGAVILTAASAVTAEEKYGNGLPCANDICFTSWKCSYTQKSKYDSKLNNRCNVPSYAYTPSISGSRWNTMVWNIPYYMTWVSSYEKQTEDIVLEWLMFETPGSPLSAISNQTNQTMTYANDGPVNFIVAYSQKIDKGTTGWNFSPSKDYFPNPLLNISYLPISGYASERNAFRIYHPNTFDPKNESTWDMSSAFSVIRPWDDAMIRHVRDEEKKSGERKLAMGVGVGVAVAWTVAFVIAWFAGSWFQKRQLRRKGLLYKTSQQNQE</sequence>
<keyword evidence="2" id="KW-0732">Signal</keyword>
<protein>
    <submittedName>
        <fullName evidence="3">Uncharacterized protein</fullName>
    </submittedName>
</protein>
<dbReference type="InParanoid" id="A0A1Y2LZ09"/>
<accession>A0A1Y2LZ09</accession>
<dbReference type="Proteomes" id="UP000193240">
    <property type="component" value="Unassembled WGS sequence"/>
</dbReference>
<feature type="transmembrane region" description="Helical" evidence="1">
    <location>
        <begin position="226"/>
        <end position="252"/>
    </location>
</feature>
<gene>
    <name evidence="3" type="ORF">B5807_05518</name>
</gene>
<organism evidence="3 4">
    <name type="scientific">Epicoccum nigrum</name>
    <name type="common">Soil fungus</name>
    <name type="synonym">Epicoccum purpurascens</name>
    <dbReference type="NCBI Taxonomy" id="105696"/>
    <lineage>
        <taxon>Eukaryota</taxon>
        <taxon>Fungi</taxon>
        <taxon>Dikarya</taxon>
        <taxon>Ascomycota</taxon>
        <taxon>Pezizomycotina</taxon>
        <taxon>Dothideomycetes</taxon>
        <taxon>Pleosporomycetidae</taxon>
        <taxon>Pleosporales</taxon>
        <taxon>Pleosporineae</taxon>
        <taxon>Didymellaceae</taxon>
        <taxon>Epicoccum</taxon>
    </lineage>
</organism>
<dbReference type="AlphaFoldDB" id="A0A1Y2LZ09"/>
<feature type="signal peptide" evidence="2">
    <location>
        <begin position="1"/>
        <end position="20"/>
    </location>
</feature>
<reference evidence="3 4" key="1">
    <citation type="journal article" date="2017" name="Genome Announc.">
        <title>Genome sequence of the saprophytic ascomycete Epicoccum nigrum ICMP 19927 strain isolated from New Zealand.</title>
        <authorList>
            <person name="Fokin M."/>
            <person name="Fleetwood D."/>
            <person name="Weir B.S."/>
            <person name="Villas-Boas S.G."/>
        </authorList>
    </citation>
    <scope>NUCLEOTIDE SEQUENCE [LARGE SCALE GENOMIC DNA]</scope>
    <source>
        <strain evidence="3 4">ICMP 19927</strain>
    </source>
</reference>
<evidence type="ECO:0000256" key="2">
    <source>
        <dbReference type="SAM" id="SignalP"/>
    </source>
</evidence>
<keyword evidence="4" id="KW-1185">Reference proteome</keyword>
<dbReference type="EMBL" id="KZ107844">
    <property type="protein sequence ID" value="OSS49136.1"/>
    <property type="molecule type" value="Genomic_DNA"/>
</dbReference>
<keyword evidence="1" id="KW-0812">Transmembrane</keyword>
<dbReference type="PROSITE" id="PS60030">
    <property type="entry name" value="BACTERIOCIN_IIA"/>
    <property type="match status" value="1"/>
</dbReference>
<proteinExistence type="predicted"/>
<name>A0A1Y2LZ09_EPING</name>
<evidence type="ECO:0000313" key="4">
    <source>
        <dbReference type="Proteomes" id="UP000193240"/>
    </source>
</evidence>
<evidence type="ECO:0000313" key="3">
    <source>
        <dbReference type="EMBL" id="OSS49136.1"/>
    </source>
</evidence>
<feature type="chain" id="PRO_5013028324" evidence="2">
    <location>
        <begin position="21"/>
        <end position="272"/>
    </location>
</feature>
<dbReference type="InterPro" id="IPR023384">
    <property type="entry name" value="Bacteriocin_IIa_CS"/>
</dbReference>
<keyword evidence="1" id="KW-0472">Membrane</keyword>